<proteinExistence type="predicted"/>
<dbReference type="GO" id="GO:0019814">
    <property type="term" value="C:immunoglobulin complex"/>
    <property type="evidence" value="ECO:0007669"/>
    <property type="project" value="UniProtKB-KW"/>
</dbReference>
<dbReference type="SMART" id="SM00406">
    <property type="entry name" value="IGv"/>
    <property type="match status" value="1"/>
</dbReference>
<sequence length="174" mass="19275">MELDCSLPHVTTTAVHSQAQLQPSGPELGNPEAPTSGYTFTDYFTTWEKQRTAHGLEWIRLIDPEDGVHSQVQLQQSGPELVRPGTSVKLSCRASEDITNHYISWVKQSPGHGLEWIAWIFPVFGTPGYNQKFQGKAILTADKSSNTAYMELRSLTSEDSAVYYCARHSAATTS</sequence>
<feature type="region of interest" description="Disordered" evidence="4">
    <location>
        <begin position="14"/>
        <end position="35"/>
    </location>
</feature>
<dbReference type="InterPro" id="IPR036179">
    <property type="entry name" value="Ig-like_dom_sf"/>
</dbReference>
<evidence type="ECO:0000256" key="2">
    <source>
        <dbReference type="ARBA" id="ARBA00023130"/>
    </source>
</evidence>
<evidence type="ECO:0000259" key="5">
    <source>
        <dbReference type="PROSITE" id="PS50835"/>
    </source>
</evidence>
<keyword evidence="7" id="KW-1185">Reference proteome</keyword>
<evidence type="ECO:0000313" key="7">
    <source>
        <dbReference type="Proteomes" id="UP001488838"/>
    </source>
</evidence>
<feature type="compositionally biased region" description="Polar residues" evidence="4">
    <location>
        <begin position="14"/>
        <end position="23"/>
    </location>
</feature>
<dbReference type="InterPro" id="IPR013783">
    <property type="entry name" value="Ig-like_fold"/>
</dbReference>
<accession>A0AAW0H4I9</accession>
<evidence type="ECO:0000256" key="4">
    <source>
        <dbReference type="SAM" id="MobiDB-lite"/>
    </source>
</evidence>
<reference evidence="6 7" key="1">
    <citation type="journal article" date="2023" name="bioRxiv">
        <title>Conserved and derived expression patterns and positive selection on dental genes reveal complex evolutionary context of ever-growing rodent molars.</title>
        <authorList>
            <person name="Calamari Z.T."/>
            <person name="Song A."/>
            <person name="Cohen E."/>
            <person name="Akter M."/>
            <person name="Roy R.D."/>
            <person name="Hallikas O."/>
            <person name="Christensen M.M."/>
            <person name="Li P."/>
            <person name="Marangoni P."/>
            <person name="Jernvall J."/>
            <person name="Klein O.D."/>
        </authorList>
    </citation>
    <scope>NUCLEOTIDE SEQUENCE [LARGE SCALE GENOMIC DNA]</scope>
    <source>
        <strain evidence="6">V071</strain>
    </source>
</reference>
<protein>
    <recommendedName>
        <fullName evidence="5">Ig-like domain-containing protein</fullName>
    </recommendedName>
</protein>
<name>A0AAW0H4I9_MYOGA</name>
<dbReference type="AlphaFoldDB" id="A0AAW0H4I9"/>
<evidence type="ECO:0000313" key="6">
    <source>
        <dbReference type="EMBL" id="KAK7796341.1"/>
    </source>
</evidence>
<dbReference type="SMART" id="SM00409">
    <property type="entry name" value="IG"/>
    <property type="match status" value="1"/>
</dbReference>
<evidence type="ECO:0000256" key="3">
    <source>
        <dbReference type="ARBA" id="ARBA00043265"/>
    </source>
</evidence>
<keyword evidence="1" id="KW-0391">Immunity</keyword>
<gene>
    <name evidence="6" type="ORF">U0070_021235</name>
</gene>
<evidence type="ECO:0000256" key="1">
    <source>
        <dbReference type="ARBA" id="ARBA00022859"/>
    </source>
</evidence>
<dbReference type="InterPro" id="IPR003599">
    <property type="entry name" value="Ig_sub"/>
</dbReference>
<dbReference type="InterPro" id="IPR013106">
    <property type="entry name" value="Ig_V-set"/>
</dbReference>
<comment type="caution">
    <text evidence="6">The sequence shown here is derived from an EMBL/GenBank/DDBJ whole genome shotgun (WGS) entry which is preliminary data.</text>
</comment>
<dbReference type="PANTHER" id="PTHR23266">
    <property type="entry name" value="IMMUNOGLOBULIN HEAVY CHAIN"/>
    <property type="match status" value="1"/>
</dbReference>
<dbReference type="SUPFAM" id="SSF48726">
    <property type="entry name" value="Immunoglobulin"/>
    <property type="match status" value="2"/>
</dbReference>
<feature type="domain" description="Ig-like" evidence="5">
    <location>
        <begin position="64"/>
        <end position="174"/>
    </location>
</feature>
<dbReference type="InterPro" id="IPR050199">
    <property type="entry name" value="IgHV"/>
</dbReference>
<keyword evidence="3" id="KW-1280">Immunoglobulin</keyword>
<dbReference type="Proteomes" id="UP001488838">
    <property type="component" value="Unassembled WGS sequence"/>
</dbReference>
<dbReference type="EMBL" id="JBBHLL010001245">
    <property type="protein sequence ID" value="KAK7796341.1"/>
    <property type="molecule type" value="Genomic_DNA"/>
</dbReference>
<dbReference type="GO" id="GO:0002250">
    <property type="term" value="P:adaptive immune response"/>
    <property type="evidence" value="ECO:0007669"/>
    <property type="project" value="UniProtKB-KW"/>
</dbReference>
<keyword evidence="2" id="KW-1064">Adaptive immunity</keyword>
<dbReference type="PROSITE" id="PS50835">
    <property type="entry name" value="IG_LIKE"/>
    <property type="match status" value="1"/>
</dbReference>
<dbReference type="GO" id="GO:0005576">
    <property type="term" value="C:extracellular region"/>
    <property type="evidence" value="ECO:0007669"/>
    <property type="project" value="UniProtKB-ARBA"/>
</dbReference>
<dbReference type="Pfam" id="PF07686">
    <property type="entry name" value="V-set"/>
    <property type="match status" value="1"/>
</dbReference>
<organism evidence="6 7">
    <name type="scientific">Myodes glareolus</name>
    <name type="common">Bank vole</name>
    <name type="synonym">Clethrionomys glareolus</name>
    <dbReference type="NCBI Taxonomy" id="447135"/>
    <lineage>
        <taxon>Eukaryota</taxon>
        <taxon>Metazoa</taxon>
        <taxon>Chordata</taxon>
        <taxon>Craniata</taxon>
        <taxon>Vertebrata</taxon>
        <taxon>Euteleostomi</taxon>
        <taxon>Mammalia</taxon>
        <taxon>Eutheria</taxon>
        <taxon>Euarchontoglires</taxon>
        <taxon>Glires</taxon>
        <taxon>Rodentia</taxon>
        <taxon>Myomorpha</taxon>
        <taxon>Muroidea</taxon>
        <taxon>Cricetidae</taxon>
        <taxon>Arvicolinae</taxon>
        <taxon>Myodes</taxon>
    </lineage>
</organism>
<dbReference type="Gene3D" id="2.60.40.10">
    <property type="entry name" value="Immunoglobulins"/>
    <property type="match status" value="1"/>
</dbReference>
<dbReference type="InterPro" id="IPR007110">
    <property type="entry name" value="Ig-like_dom"/>
</dbReference>